<dbReference type="SUPFAM" id="SSF103481">
    <property type="entry name" value="Multidrug resistance efflux transporter EmrE"/>
    <property type="match status" value="2"/>
</dbReference>
<feature type="domain" description="EamA" evidence="8">
    <location>
        <begin position="30"/>
        <end position="107"/>
    </location>
</feature>
<evidence type="ECO:0000313" key="10">
    <source>
        <dbReference type="Proteomes" id="UP000585474"/>
    </source>
</evidence>
<feature type="compositionally biased region" description="Basic and acidic residues" evidence="7">
    <location>
        <begin position="259"/>
        <end position="270"/>
    </location>
</feature>
<comment type="caution">
    <text evidence="9">The sequence shown here is derived from an EMBL/GenBank/DDBJ whole genome shotgun (WGS) entry which is preliminary data.</text>
</comment>
<keyword evidence="4 6" id="KW-1133">Transmembrane helix</keyword>
<feature type="transmembrane region" description="Helical" evidence="6">
    <location>
        <begin position="83"/>
        <end position="100"/>
    </location>
</feature>
<feature type="transmembrane region" description="Helical" evidence="6">
    <location>
        <begin position="136"/>
        <end position="160"/>
    </location>
</feature>
<dbReference type="InterPro" id="IPR000620">
    <property type="entry name" value="EamA_dom"/>
</dbReference>
<feature type="transmembrane region" description="Helical" evidence="6">
    <location>
        <begin position="166"/>
        <end position="185"/>
    </location>
</feature>
<dbReference type="AlphaFoldDB" id="A0A7J0EDP5"/>
<sequence length="270" mass="29161">MGAKEVAGMLMVQVFGTGLQLLSKWGLCVSPPLLSFGKRGKVKELNWSICFWLFVNALTGISMAMGLFYYGLRDTTATYATNFLNLIPIVTFIFSTIAGLEKLRLSTKARKGQNCGGNPVLRRCTDYWSVQSILSYATWFLVQGVLATAASFVLISWVVAKRGPTYPSMFNPLALIFVTITEALFLGEPINVGSLIGMSLIITGLYSFLWGKSKESNGSPISKVVVGEASMVVAESVTTQSTAVVIPTASPSDNGYGDFDSRSQREVSGV</sequence>
<evidence type="ECO:0000256" key="7">
    <source>
        <dbReference type="SAM" id="MobiDB-lite"/>
    </source>
</evidence>
<proteinExistence type="inferred from homology"/>
<evidence type="ECO:0000256" key="3">
    <source>
        <dbReference type="ARBA" id="ARBA00022692"/>
    </source>
</evidence>
<evidence type="ECO:0000259" key="8">
    <source>
        <dbReference type="Pfam" id="PF00892"/>
    </source>
</evidence>
<evidence type="ECO:0000256" key="6">
    <source>
        <dbReference type="RuleBase" id="RU363077"/>
    </source>
</evidence>
<dbReference type="InterPro" id="IPR030184">
    <property type="entry name" value="WAT1-related"/>
</dbReference>
<dbReference type="Pfam" id="PF00892">
    <property type="entry name" value="EamA"/>
    <property type="match status" value="2"/>
</dbReference>
<dbReference type="OrthoDB" id="670984at2759"/>
<feature type="transmembrane region" description="Helical" evidence="6">
    <location>
        <begin position="49"/>
        <end position="71"/>
    </location>
</feature>
<evidence type="ECO:0000256" key="4">
    <source>
        <dbReference type="ARBA" id="ARBA00022989"/>
    </source>
</evidence>
<evidence type="ECO:0000256" key="1">
    <source>
        <dbReference type="ARBA" id="ARBA00004141"/>
    </source>
</evidence>
<dbReference type="EMBL" id="BJWL01000003">
    <property type="protein sequence ID" value="GFY83999.1"/>
    <property type="molecule type" value="Genomic_DNA"/>
</dbReference>
<dbReference type="GO" id="GO:0016020">
    <property type="term" value="C:membrane"/>
    <property type="evidence" value="ECO:0007669"/>
    <property type="project" value="UniProtKB-SubCell"/>
</dbReference>
<keyword evidence="5 6" id="KW-0472">Membrane</keyword>
<gene>
    <name evidence="9" type="ORF">Acr_03g0007730</name>
</gene>
<keyword evidence="3 6" id="KW-0812">Transmembrane</keyword>
<evidence type="ECO:0000256" key="2">
    <source>
        <dbReference type="ARBA" id="ARBA00007635"/>
    </source>
</evidence>
<dbReference type="PANTHER" id="PTHR31218">
    <property type="entry name" value="WAT1-RELATED PROTEIN"/>
    <property type="match status" value="1"/>
</dbReference>
<dbReference type="Gene3D" id="1.10.3730.20">
    <property type="match status" value="1"/>
</dbReference>
<keyword evidence="10" id="KW-1185">Reference proteome</keyword>
<protein>
    <recommendedName>
        <fullName evidence="6">WAT1-related protein</fullName>
    </recommendedName>
</protein>
<comment type="subcellular location">
    <subcellularLocation>
        <location evidence="1 6">Membrane</location>
        <topology evidence="1 6">Multi-pass membrane protein</topology>
    </subcellularLocation>
</comment>
<reference evidence="9 10" key="1">
    <citation type="submission" date="2019-07" db="EMBL/GenBank/DDBJ databases">
        <title>De Novo Assembly of kiwifruit Actinidia rufa.</title>
        <authorList>
            <person name="Sugita-Konishi S."/>
            <person name="Sato K."/>
            <person name="Mori E."/>
            <person name="Abe Y."/>
            <person name="Kisaki G."/>
            <person name="Hamano K."/>
            <person name="Suezawa K."/>
            <person name="Otani M."/>
            <person name="Fukuda T."/>
            <person name="Manabe T."/>
            <person name="Gomi K."/>
            <person name="Tabuchi M."/>
            <person name="Akimitsu K."/>
            <person name="Kataoka I."/>
        </authorList>
    </citation>
    <scope>NUCLEOTIDE SEQUENCE [LARGE SCALE GENOMIC DNA]</scope>
    <source>
        <strain evidence="10">cv. Fuchu</strain>
    </source>
</reference>
<dbReference type="InterPro" id="IPR037185">
    <property type="entry name" value="EmrE-like"/>
</dbReference>
<evidence type="ECO:0000256" key="5">
    <source>
        <dbReference type="ARBA" id="ARBA00023136"/>
    </source>
</evidence>
<evidence type="ECO:0000313" key="9">
    <source>
        <dbReference type="EMBL" id="GFY83999.1"/>
    </source>
</evidence>
<dbReference type="Proteomes" id="UP000585474">
    <property type="component" value="Unassembled WGS sequence"/>
</dbReference>
<comment type="similarity">
    <text evidence="2 6">Belongs to the drug/metabolite transporter (DMT) superfamily. Plant drug/metabolite exporter (P-DME) (TC 2.A.7.4) family.</text>
</comment>
<accession>A0A7J0EDP5</accession>
<feature type="transmembrane region" description="Helical" evidence="6">
    <location>
        <begin position="6"/>
        <end position="28"/>
    </location>
</feature>
<feature type="transmembrane region" description="Helical" evidence="6">
    <location>
        <begin position="192"/>
        <end position="211"/>
    </location>
</feature>
<feature type="domain" description="EamA" evidence="8">
    <location>
        <begin position="138"/>
        <end position="207"/>
    </location>
</feature>
<organism evidence="9 10">
    <name type="scientific">Actinidia rufa</name>
    <dbReference type="NCBI Taxonomy" id="165716"/>
    <lineage>
        <taxon>Eukaryota</taxon>
        <taxon>Viridiplantae</taxon>
        <taxon>Streptophyta</taxon>
        <taxon>Embryophyta</taxon>
        <taxon>Tracheophyta</taxon>
        <taxon>Spermatophyta</taxon>
        <taxon>Magnoliopsida</taxon>
        <taxon>eudicotyledons</taxon>
        <taxon>Gunneridae</taxon>
        <taxon>Pentapetalae</taxon>
        <taxon>asterids</taxon>
        <taxon>Ericales</taxon>
        <taxon>Actinidiaceae</taxon>
        <taxon>Actinidia</taxon>
    </lineage>
</organism>
<name>A0A7J0EDP5_9ERIC</name>
<feature type="region of interest" description="Disordered" evidence="7">
    <location>
        <begin position="248"/>
        <end position="270"/>
    </location>
</feature>
<dbReference type="GO" id="GO:0022857">
    <property type="term" value="F:transmembrane transporter activity"/>
    <property type="evidence" value="ECO:0007669"/>
    <property type="project" value="InterPro"/>
</dbReference>